<evidence type="ECO:0000256" key="1">
    <source>
        <dbReference type="SAM" id="MobiDB-lite"/>
    </source>
</evidence>
<gene>
    <name evidence="2" type="ORF">MERR_LOCUS49508</name>
</gene>
<dbReference type="Proteomes" id="UP000467841">
    <property type="component" value="Unassembled WGS sequence"/>
</dbReference>
<dbReference type="AlphaFoldDB" id="A0A6D2LLB8"/>
<evidence type="ECO:0000313" key="2">
    <source>
        <dbReference type="EMBL" id="CAA7062272.1"/>
    </source>
</evidence>
<protein>
    <submittedName>
        <fullName evidence="2">Uncharacterized protein</fullName>
    </submittedName>
</protein>
<reference evidence="2" key="1">
    <citation type="submission" date="2020-01" db="EMBL/GenBank/DDBJ databases">
        <authorList>
            <person name="Mishra B."/>
        </authorList>
    </citation>
    <scope>NUCLEOTIDE SEQUENCE [LARGE SCALE GENOMIC DNA]</scope>
</reference>
<accession>A0A6D2LLB8</accession>
<comment type="caution">
    <text evidence="2">The sequence shown here is derived from an EMBL/GenBank/DDBJ whole genome shotgun (WGS) entry which is preliminary data.</text>
</comment>
<evidence type="ECO:0000313" key="3">
    <source>
        <dbReference type="Proteomes" id="UP000467841"/>
    </source>
</evidence>
<organism evidence="2 3">
    <name type="scientific">Microthlaspi erraticum</name>
    <dbReference type="NCBI Taxonomy" id="1685480"/>
    <lineage>
        <taxon>Eukaryota</taxon>
        <taxon>Viridiplantae</taxon>
        <taxon>Streptophyta</taxon>
        <taxon>Embryophyta</taxon>
        <taxon>Tracheophyta</taxon>
        <taxon>Spermatophyta</taxon>
        <taxon>Magnoliopsida</taxon>
        <taxon>eudicotyledons</taxon>
        <taxon>Gunneridae</taxon>
        <taxon>Pentapetalae</taxon>
        <taxon>rosids</taxon>
        <taxon>malvids</taxon>
        <taxon>Brassicales</taxon>
        <taxon>Brassicaceae</taxon>
        <taxon>Coluteocarpeae</taxon>
        <taxon>Microthlaspi</taxon>
    </lineage>
</organism>
<sequence>MSGEETKRSAPWPESMFVPSSSTKIQPSPPIPSRWWFGLAVHDSKFAFGFPFAPVARPKGSKGRAFLLRFRLVGGISRLFEAMRVSVNDWNMRGLMVPENGASFQTAYAKLQ</sequence>
<keyword evidence="3" id="KW-1185">Reference proteome</keyword>
<feature type="region of interest" description="Disordered" evidence="1">
    <location>
        <begin position="1"/>
        <end position="28"/>
    </location>
</feature>
<proteinExistence type="predicted"/>
<name>A0A6D2LLB8_9BRAS</name>
<dbReference type="EMBL" id="CACVBM020001939">
    <property type="protein sequence ID" value="CAA7062272.1"/>
    <property type="molecule type" value="Genomic_DNA"/>
</dbReference>